<proteinExistence type="predicted"/>
<keyword evidence="3" id="KW-1185">Reference proteome</keyword>
<dbReference type="EMBL" id="MUHA01000042">
    <property type="protein sequence ID" value="OXA93885.1"/>
    <property type="molecule type" value="Genomic_DNA"/>
</dbReference>
<organism evidence="2 3">
    <name type="scientific">Flavobacterium oncorhynchi</name>
    <dbReference type="NCBI Taxonomy" id="728056"/>
    <lineage>
        <taxon>Bacteria</taxon>
        <taxon>Pseudomonadati</taxon>
        <taxon>Bacteroidota</taxon>
        <taxon>Flavobacteriia</taxon>
        <taxon>Flavobacteriales</taxon>
        <taxon>Flavobacteriaceae</taxon>
        <taxon>Flavobacterium</taxon>
    </lineage>
</organism>
<dbReference type="InterPro" id="IPR054015">
    <property type="entry name" value="ExsA-like_N"/>
</dbReference>
<evidence type="ECO:0000313" key="2">
    <source>
        <dbReference type="EMBL" id="OXA93885.1"/>
    </source>
</evidence>
<comment type="caution">
    <text evidence="2">The sequence shown here is derived from an EMBL/GenBank/DDBJ whole genome shotgun (WGS) entry which is preliminary data.</text>
</comment>
<dbReference type="RefSeq" id="WP_089056061.1">
    <property type="nucleotide sequence ID" value="NZ_MUHA01000042.1"/>
</dbReference>
<sequence>MDKNKFVLTNSGSSKPFLVYKYDNYIRNFAKSLKQISEDSRLFKTNLLQIKFEEIMMYLVF</sequence>
<protein>
    <recommendedName>
        <fullName evidence="1">ExsA-like N-terminal regulatory domain-containing protein</fullName>
    </recommendedName>
</protein>
<name>A0A226HI88_9FLAO</name>
<evidence type="ECO:0000313" key="3">
    <source>
        <dbReference type="Proteomes" id="UP000198336"/>
    </source>
</evidence>
<gene>
    <name evidence="2" type="ORF">B0A75_20105</name>
</gene>
<accession>A0A226HI88</accession>
<reference evidence="2 3" key="1">
    <citation type="submission" date="2016-11" db="EMBL/GenBank/DDBJ databases">
        <title>Whole genomes of Flavobacteriaceae.</title>
        <authorList>
            <person name="Stine C."/>
            <person name="Li C."/>
            <person name="Tadesse D."/>
        </authorList>
    </citation>
    <scope>NUCLEOTIDE SEQUENCE [LARGE SCALE GENOMIC DNA]</scope>
    <source>
        <strain evidence="2 3">CCUG 59446</strain>
    </source>
</reference>
<feature type="domain" description="ExsA-like N-terminal regulatory" evidence="1">
    <location>
        <begin position="11"/>
        <end position="60"/>
    </location>
</feature>
<evidence type="ECO:0000259" key="1">
    <source>
        <dbReference type="Pfam" id="PF22200"/>
    </source>
</evidence>
<dbReference type="Proteomes" id="UP000198336">
    <property type="component" value="Unassembled WGS sequence"/>
</dbReference>
<dbReference type="Pfam" id="PF22200">
    <property type="entry name" value="ExsA_N"/>
    <property type="match status" value="1"/>
</dbReference>
<dbReference type="AlphaFoldDB" id="A0A226HI88"/>